<dbReference type="Proteomes" id="UP000051529">
    <property type="component" value="Unassembled WGS sequence"/>
</dbReference>
<gene>
    <name evidence="2" type="ORF">IV44_GL001311</name>
</gene>
<evidence type="ECO:0000313" key="3">
    <source>
        <dbReference type="Proteomes" id="UP000051529"/>
    </source>
</evidence>
<dbReference type="RefSeq" id="WP_013646099.1">
    <property type="nucleotide sequence ID" value="NZ_JQBQ01000045.1"/>
</dbReference>
<organism evidence="2 3">
    <name type="scientific">Lactobacillus amylovorus subsp. animalium DSM 16698</name>
    <dbReference type="NCBI Taxonomy" id="695563"/>
    <lineage>
        <taxon>Bacteria</taxon>
        <taxon>Bacillati</taxon>
        <taxon>Bacillota</taxon>
        <taxon>Bacilli</taxon>
        <taxon>Lactobacillales</taxon>
        <taxon>Lactobacillaceae</taxon>
        <taxon>Lactobacillus</taxon>
        <taxon>Lactobacillus amylovorus subsp. animalium</taxon>
    </lineage>
</organism>
<dbReference type="InterPro" id="IPR012454">
    <property type="entry name" value="DUF1659"/>
</dbReference>
<proteinExistence type="predicted"/>
<feature type="domain" description="DUF1659" evidence="1">
    <location>
        <begin position="4"/>
        <end position="66"/>
    </location>
</feature>
<evidence type="ECO:0000313" key="2">
    <source>
        <dbReference type="EMBL" id="KRN88314.1"/>
    </source>
</evidence>
<dbReference type="Pfam" id="PF07872">
    <property type="entry name" value="DUF1659"/>
    <property type="match status" value="1"/>
</dbReference>
<name>A0A0R2KNQ0_LACAM</name>
<evidence type="ECO:0000259" key="1">
    <source>
        <dbReference type="Pfam" id="PF07872"/>
    </source>
</evidence>
<dbReference type="EMBL" id="JQBQ01000045">
    <property type="protein sequence ID" value="KRN88314.1"/>
    <property type="molecule type" value="Genomic_DNA"/>
</dbReference>
<sequence length="71" mass="7912">MKYELTEQSVQFTFGNKRYKSGLKNKTYANVDKDASADALTVVGQAIAGLQDDSLDDTILIQRRRVVESAE</sequence>
<accession>A0A0R2KNQ0</accession>
<protein>
    <recommendedName>
        <fullName evidence="1">DUF1659 domain-containing protein</fullName>
    </recommendedName>
</protein>
<reference evidence="2 3" key="1">
    <citation type="journal article" date="2015" name="Genome Announc.">
        <title>Expanding the biotechnology potential of lactobacilli through comparative genomics of 213 strains and associated genera.</title>
        <authorList>
            <person name="Sun Z."/>
            <person name="Harris H.M."/>
            <person name="McCann A."/>
            <person name="Guo C."/>
            <person name="Argimon S."/>
            <person name="Zhang W."/>
            <person name="Yang X."/>
            <person name="Jeffery I.B."/>
            <person name="Cooney J.C."/>
            <person name="Kagawa T.F."/>
            <person name="Liu W."/>
            <person name="Song Y."/>
            <person name="Salvetti E."/>
            <person name="Wrobel A."/>
            <person name="Rasinkangas P."/>
            <person name="Parkhill J."/>
            <person name="Rea M.C."/>
            <person name="O'Sullivan O."/>
            <person name="Ritari J."/>
            <person name="Douillard F.P."/>
            <person name="Paul Ross R."/>
            <person name="Yang R."/>
            <person name="Briner A.E."/>
            <person name="Felis G.E."/>
            <person name="de Vos W.M."/>
            <person name="Barrangou R."/>
            <person name="Klaenhammer T.R."/>
            <person name="Caufield P.W."/>
            <person name="Cui Y."/>
            <person name="Zhang H."/>
            <person name="O'Toole P.W."/>
        </authorList>
    </citation>
    <scope>NUCLEOTIDE SEQUENCE [LARGE SCALE GENOMIC DNA]</scope>
    <source>
        <strain evidence="2 3">DSM 16698</strain>
    </source>
</reference>
<dbReference type="AlphaFoldDB" id="A0A0R2KNQ0"/>
<comment type="caution">
    <text evidence="2">The sequence shown here is derived from an EMBL/GenBank/DDBJ whole genome shotgun (WGS) entry which is preliminary data.</text>
</comment>
<dbReference type="PATRIC" id="fig|695563.3.peg.1371"/>